<protein>
    <submittedName>
        <fullName evidence="2">Uncharacterized protein</fullName>
    </submittedName>
</protein>
<accession>A0AAD6QQE8</accession>
<evidence type="ECO:0000313" key="2">
    <source>
        <dbReference type="EMBL" id="KAJ6994724.1"/>
    </source>
</evidence>
<sequence length="78" mass="8786">MEIMISSSFVVENHGGPTRVIDSWELTAYITRDRVSIHTREKCLRKENSAEQKVRESNLGNIVGRVSGPSSQLDQRNA</sequence>
<organism evidence="2 3">
    <name type="scientific">Populus alba x Populus x berolinensis</name>
    <dbReference type="NCBI Taxonomy" id="444605"/>
    <lineage>
        <taxon>Eukaryota</taxon>
        <taxon>Viridiplantae</taxon>
        <taxon>Streptophyta</taxon>
        <taxon>Embryophyta</taxon>
        <taxon>Tracheophyta</taxon>
        <taxon>Spermatophyta</taxon>
        <taxon>Magnoliopsida</taxon>
        <taxon>eudicotyledons</taxon>
        <taxon>Gunneridae</taxon>
        <taxon>Pentapetalae</taxon>
        <taxon>rosids</taxon>
        <taxon>fabids</taxon>
        <taxon>Malpighiales</taxon>
        <taxon>Salicaceae</taxon>
        <taxon>Saliceae</taxon>
        <taxon>Populus</taxon>
    </lineage>
</organism>
<gene>
    <name evidence="2" type="ORF">NC653_017505</name>
</gene>
<keyword evidence="3" id="KW-1185">Reference proteome</keyword>
<dbReference type="Proteomes" id="UP001164929">
    <property type="component" value="Chromosome 6"/>
</dbReference>
<dbReference type="AlphaFoldDB" id="A0AAD6QQE8"/>
<dbReference type="EMBL" id="JAQIZT010000006">
    <property type="protein sequence ID" value="KAJ6994724.1"/>
    <property type="molecule type" value="Genomic_DNA"/>
</dbReference>
<comment type="caution">
    <text evidence="2">The sequence shown here is derived from an EMBL/GenBank/DDBJ whole genome shotgun (WGS) entry which is preliminary data.</text>
</comment>
<proteinExistence type="predicted"/>
<feature type="region of interest" description="Disordered" evidence="1">
    <location>
        <begin position="58"/>
        <end position="78"/>
    </location>
</feature>
<evidence type="ECO:0000313" key="3">
    <source>
        <dbReference type="Proteomes" id="UP001164929"/>
    </source>
</evidence>
<reference evidence="2" key="1">
    <citation type="journal article" date="2023" name="Mol. Ecol. Resour.">
        <title>Chromosome-level genome assembly of a triploid poplar Populus alba 'Berolinensis'.</title>
        <authorList>
            <person name="Chen S."/>
            <person name="Yu Y."/>
            <person name="Wang X."/>
            <person name="Wang S."/>
            <person name="Zhang T."/>
            <person name="Zhou Y."/>
            <person name="He R."/>
            <person name="Meng N."/>
            <person name="Wang Y."/>
            <person name="Liu W."/>
            <person name="Liu Z."/>
            <person name="Liu J."/>
            <person name="Guo Q."/>
            <person name="Huang H."/>
            <person name="Sederoff R.R."/>
            <person name="Wang G."/>
            <person name="Qu G."/>
            <person name="Chen S."/>
        </authorList>
    </citation>
    <scope>NUCLEOTIDE SEQUENCE</scope>
    <source>
        <strain evidence="2">SC-2020</strain>
    </source>
</reference>
<evidence type="ECO:0000256" key="1">
    <source>
        <dbReference type="SAM" id="MobiDB-lite"/>
    </source>
</evidence>
<feature type="compositionally biased region" description="Polar residues" evidence="1">
    <location>
        <begin position="68"/>
        <end position="78"/>
    </location>
</feature>
<name>A0AAD6QQE8_9ROSI</name>